<accession>A0A543KHY6</accession>
<dbReference type="RefSeq" id="WP_142083614.1">
    <property type="nucleotide sequence ID" value="NZ_VFPT01000001.1"/>
</dbReference>
<evidence type="ECO:0000313" key="3">
    <source>
        <dbReference type="Proteomes" id="UP000320582"/>
    </source>
</evidence>
<comment type="caution">
    <text evidence="2">The sequence shown here is derived from an EMBL/GenBank/DDBJ whole genome shotgun (WGS) entry which is preliminary data.</text>
</comment>
<dbReference type="EMBL" id="VFPT01000001">
    <property type="protein sequence ID" value="TQM94693.1"/>
    <property type="molecule type" value="Genomic_DNA"/>
</dbReference>
<dbReference type="AlphaFoldDB" id="A0A543KHY6"/>
<protein>
    <submittedName>
        <fullName evidence="2">Uncharacterized protein</fullName>
    </submittedName>
</protein>
<organism evidence="2 3">
    <name type="scientific">Roseinatronobacter monicus</name>
    <dbReference type="NCBI Taxonomy" id="393481"/>
    <lineage>
        <taxon>Bacteria</taxon>
        <taxon>Pseudomonadati</taxon>
        <taxon>Pseudomonadota</taxon>
        <taxon>Alphaproteobacteria</taxon>
        <taxon>Rhodobacterales</taxon>
        <taxon>Paracoccaceae</taxon>
        <taxon>Roseinatronobacter</taxon>
    </lineage>
</organism>
<gene>
    <name evidence="2" type="ORF">BD293_3378</name>
</gene>
<proteinExistence type="predicted"/>
<feature type="chain" id="PRO_5022115775" evidence="1">
    <location>
        <begin position="24"/>
        <end position="161"/>
    </location>
</feature>
<keyword evidence="1" id="KW-0732">Signal</keyword>
<evidence type="ECO:0000256" key="1">
    <source>
        <dbReference type="SAM" id="SignalP"/>
    </source>
</evidence>
<feature type="signal peptide" evidence="1">
    <location>
        <begin position="1"/>
        <end position="23"/>
    </location>
</feature>
<dbReference type="Proteomes" id="UP000320582">
    <property type="component" value="Unassembled WGS sequence"/>
</dbReference>
<dbReference type="OrthoDB" id="7864986at2"/>
<sequence length="161" mass="17293">MKLRKILASGLIALLGTTSLASALDISEVDVSADLTTIENPQAAEFWNTLEADLESAILELVADEIVDEGARVVVNIESFSINDAADATFSMENAALIGRIHVINLENNAEFNSFELSVSIEGMTVADESGTPVIVAQMEPEMAYETLVSSFAENVVERLE</sequence>
<evidence type="ECO:0000313" key="2">
    <source>
        <dbReference type="EMBL" id="TQM94693.1"/>
    </source>
</evidence>
<keyword evidence="3" id="KW-1185">Reference proteome</keyword>
<reference evidence="2 3" key="1">
    <citation type="submission" date="2019-06" db="EMBL/GenBank/DDBJ databases">
        <title>Genomic Encyclopedia of Archaeal and Bacterial Type Strains, Phase II (KMG-II): from individual species to whole genera.</title>
        <authorList>
            <person name="Goeker M."/>
        </authorList>
    </citation>
    <scope>NUCLEOTIDE SEQUENCE [LARGE SCALE GENOMIC DNA]</scope>
    <source>
        <strain evidence="2 3">DSM 18423</strain>
    </source>
</reference>
<name>A0A543KHY6_9RHOB</name>